<evidence type="ECO:0000256" key="2">
    <source>
        <dbReference type="SAM" id="SignalP"/>
    </source>
</evidence>
<gene>
    <name evidence="3" type="ORF">K437DRAFT_154965</name>
</gene>
<feature type="compositionally biased region" description="Basic and acidic residues" evidence="1">
    <location>
        <begin position="192"/>
        <end position="206"/>
    </location>
</feature>
<dbReference type="HOGENOM" id="CLU_1103411_0_0_1"/>
<dbReference type="EMBL" id="JMSN01000064">
    <property type="protein sequence ID" value="KDN43104.1"/>
    <property type="molecule type" value="Genomic_DNA"/>
</dbReference>
<dbReference type="AlphaFoldDB" id="A0A066VWB5"/>
<organism evidence="3 4">
    <name type="scientific">Tilletiaria anomala (strain ATCC 24038 / CBS 436.72 / UBC 951)</name>
    <dbReference type="NCBI Taxonomy" id="1037660"/>
    <lineage>
        <taxon>Eukaryota</taxon>
        <taxon>Fungi</taxon>
        <taxon>Dikarya</taxon>
        <taxon>Basidiomycota</taxon>
        <taxon>Ustilaginomycotina</taxon>
        <taxon>Exobasidiomycetes</taxon>
        <taxon>Georgefischeriales</taxon>
        <taxon>Tilletiariaceae</taxon>
        <taxon>Tilletiaria</taxon>
    </lineage>
</organism>
<feature type="region of interest" description="Disordered" evidence="1">
    <location>
        <begin position="96"/>
        <end position="135"/>
    </location>
</feature>
<evidence type="ECO:0000256" key="1">
    <source>
        <dbReference type="SAM" id="MobiDB-lite"/>
    </source>
</evidence>
<sequence length="252" mass="27389">MTPVTLSGLAAWLPFLATLQQQQKPYRAPARQAQLNRRVKRDGAAAAVDVTNLGSSIPSVARQMGLDVSDEEVREIGGFLQPLLNSIGLGGLAAEHEGGQARASDPRRRARAGATGAEQRRDAGQRLRTGAASRENAAGEGLWSNFAGFDLGLPDDDDDYFIPVKGDVDDDDGDDGYGGDDVASWRTRSRKTATDRARRRREDEARRARRRREATQTRSRAGLGRRGGAADVEHTRQELAGALRELVRDLFG</sequence>
<accession>A0A066VWB5</accession>
<feature type="region of interest" description="Disordered" evidence="1">
    <location>
        <begin position="162"/>
        <end position="234"/>
    </location>
</feature>
<name>A0A066VWB5_TILAU</name>
<dbReference type="RefSeq" id="XP_013242271.1">
    <property type="nucleotide sequence ID" value="XM_013386817.1"/>
</dbReference>
<proteinExistence type="predicted"/>
<dbReference type="GeneID" id="25261684"/>
<dbReference type="Proteomes" id="UP000027361">
    <property type="component" value="Unassembled WGS sequence"/>
</dbReference>
<feature type="compositionally biased region" description="Basic and acidic residues" evidence="1">
    <location>
        <begin position="96"/>
        <end position="107"/>
    </location>
</feature>
<feature type="compositionally biased region" description="Acidic residues" evidence="1">
    <location>
        <begin position="168"/>
        <end position="178"/>
    </location>
</feature>
<protein>
    <submittedName>
        <fullName evidence="3">Uncharacterized protein</fullName>
    </submittedName>
</protein>
<reference evidence="3 4" key="1">
    <citation type="submission" date="2014-05" db="EMBL/GenBank/DDBJ databases">
        <title>Draft genome sequence of a rare smut relative, Tilletiaria anomala UBC 951.</title>
        <authorList>
            <consortium name="DOE Joint Genome Institute"/>
            <person name="Toome M."/>
            <person name="Kuo A."/>
            <person name="Henrissat B."/>
            <person name="Lipzen A."/>
            <person name="Tritt A."/>
            <person name="Yoshinaga Y."/>
            <person name="Zane M."/>
            <person name="Barry K."/>
            <person name="Grigoriev I.V."/>
            <person name="Spatafora J.W."/>
            <person name="Aimea M.C."/>
        </authorList>
    </citation>
    <scope>NUCLEOTIDE SEQUENCE [LARGE SCALE GENOMIC DNA]</scope>
    <source>
        <strain evidence="3 4">UBC 951</strain>
    </source>
</reference>
<comment type="caution">
    <text evidence="3">The sequence shown here is derived from an EMBL/GenBank/DDBJ whole genome shotgun (WGS) entry which is preliminary data.</text>
</comment>
<dbReference type="InParanoid" id="A0A066VWB5"/>
<evidence type="ECO:0000313" key="3">
    <source>
        <dbReference type="EMBL" id="KDN43104.1"/>
    </source>
</evidence>
<keyword evidence="2" id="KW-0732">Signal</keyword>
<evidence type="ECO:0000313" key="4">
    <source>
        <dbReference type="Proteomes" id="UP000027361"/>
    </source>
</evidence>
<keyword evidence="4" id="KW-1185">Reference proteome</keyword>
<feature type="signal peptide" evidence="2">
    <location>
        <begin position="1"/>
        <end position="18"/>
    </location>
</feature>
<feature type="chain" id="PRO_5001632386" evidence="2">
    <location>
        <begin position="19"/>
        <end position="252"/>
    </location>
</feature>